<dbReference type="SMART" id="SM00014">
    <property type="entry name" value="acidPPc"/>
    <property type="match status" value="1"/>
</dbReference>
<evidence type="ECO:0000256" key="4">
    <source>
        <dbReference type="ARBA" id="ARBA00022989"/>
    </source>
</evidence>
<accession>A0A8H7A584</accession>
<feature type="region of interest" description="Disordered" evidence="6">
    <location>
        <begin position="252"/>
        <end position="315"/>
    </location>
</feature>
<dbReference type="AlphaFoldDB" id="A0A8H7A584"/>
<feature type="transmembrane region" description="Helical" evidence="7">
    <location>
        <begin position="92"/>
        <end position="112"/>
    </location>
</feature>
<dbReference type="PANTHER" id="PTHR10165:SF35">
    <property type="entry name" value="RE23632P"/>
    <property type="match status" value="1"/>
</dbReference>
<dbReference type="RefSeq" id="XP_036636498.1">
    <property type="nucleotide sequence ID" value="XM_036770653.1"/>
</dbReference>
<comment type="subcellular location">
    <subcellularLocation>
        <location evidence="1">Membrane</location>
        <topology evidence="1">Multi-pass membrane protein</topology>
    </subcellularLocation>
</comment>
<evidence type="ECO:0000259" key="8">
    <source>
        <dbReference type="SMART" id="SM00014"/>
    </source>
</evidence>
<organism evidence="9 10">
    <name type="scientific">Pleurotus ostreatus</name>
    <name type="common">Oyster mushroom</name>
    <name type="synonym">White-rot fungus</name>
    <dbReference type="NCBI Taxonomy" id="5322"/>
    <lineage>
        <taxon>Eukaryota</taxon>
        <taxon>Fungi</taxon>
        <taxon>Dikarya</taxon>
        <taxon>Basidiomycota</taxon>
        <taxon>Agaricomycotina</taxon>
        <taxon>Agaricomycetes</taxon>
        <taxon>Agaricomycetidae</taxon>
        <taxon>Agaricales</taxon>
        <taxon>Pleurotineae</taxon>
        <taxon>Pleurotaceae</taxon>
        <taxon>Pleurotus</taxon>
    </lineage>
</organism>
<feature type="domain" description="Phosphatidic acid phosphatase type 2/haloperoxidase" evidence="8">
    <location>
        <begin position="92"/>
        <end position="237"/>
    </location>
</feature>
<gene>
    <name evidence="9" type="ORF">PC9H_001001</name>
</gene>
<feature type="transmembrane region" description="Helical" evidence="7">
    <location>
        <begin position="219"/>
        <end position="237"/>
    </location>
</feature>
<evidence type="ECO:0000256" key="7">
    <source>
        <dbReference type="SAM" id="Phobius"/>
    </source>
</evidence>
<keyword evidence="10" id="KW-1185">Reference proteome</keyword>
<dbReference type="GO" id="GO:0008195">
    <property type="term" value="F:phosphatidate phosphatase activity"/>
    <property type="evidence" value="ECO:0007669"/>
    <property type="project" value="TreeGrafter"/>
</dbReference>
<comment type="similarity">
    <text evidence="2">Belongs to the PA-phosphatase related phosphoesterase family.</text>
</comment>
<keyword evidence="3 7" id="KW-0812">Transmembrane</keyword>
<dbReference type="SUPFAM" id="SSF48317">
    <property type="entry name" value="Acid phosphatase/Vanadium-dependent haloperoxidase"/>
    <property type="match status" value="1"/>
</dbReference>
<dbReference type="PANTHER" id="PTHR10165">
    <property type="entry name" value="LIPID PHOSPHATE PHOSPHATASE"/>
    <property type="match status" value="1"/>
</dbReference>
<name>A0A8H7A584_PLEOS</name>
<sequence>MKLSRTIRHLLSYGLDWVFGIVLAIFFNFYLDKFQHFNRFDINDTDIQYPFEGSEVVPTILLGVVILSGYVIIGIGNLVFLRSWWDLHHSMLGVSVALFFTGSITQAVRITVGRPRPDFISRCLPREGTENAKPFGLVDISVCTADTTSLFFKEGARSFFSGHASLTAASLGFASLYLAGKLHVFNKKGYTTKVWLVFTPLFGSIFVSITRLMDHRHHWEDVTVGMLVGLLFAYIFYRQFYPSLEDPESHIPFPPRIPFEPTTREPPRRQDNRVWKRVPDDEGEQIMLVEPWRPTSDLEAGRQSPHDTAYIGRPS</sequence>
<dbReference type="Gene3D" id="1.20.144.10">
    <property type="entry name" value="Phosphatidic acid phosphatase type 2/haloperoxidase"/>
    <property type="match status" value="1"/>
</dbReference>
<dbReference type="GeneID" id="59370842"/>
<dbReference type="OrthoDB" id="8907274at2759"/>
<dbReference type="VEuPathDB" id="FungiDB:PC9H_001001"/>
<dbReference type="InterPro" id="IPR000326">
    <property type="entry name" value="PAP2/HPO"/>
</dbReference>
<dbReference type="EMBL" id="JACETU010000001">
    <property type="protein sequence ID" value="KAF7440654.1"/>
    <property type="molecule type" value="Genomic_DNA"/>
</dbReference>
<dbReference type="GO" id="GO:0046839">
    <property type="term" value="P:phospholipid dephosphorylation"/>
    <property type="evidence" value="ECO:0007669"/>
    <property type="project" value="TreeGrafter"/>
</dbReference>
<feature type="compositionally biased region" description="Basic and acidic residues" evidence="6">
    <location>
        <begin position="262"/>
        <end position="280"/>
    </location>
</feature>
<proteinExistence type="inferred from homology"/>
<evidence type="ECO:0000256" key="5">
    <source>
        <dbReference type="ARBA" id="ARBA00023136"/>
    </source>
</evidence>
<evidence type="ECO:0000313" key="9">
    <source>
        <dbReference type="EMBL" id="KAF7440654.1"/>
    </source>
</evidence>
<comment type="caution">
    <text evidence="9">The sequence shown here is derived from an EMBL/GenBank/DDBJ whole genome shotgun (WGS) entry which is preliminary data.</text>
</comment>
<dbReference type="GO" id="GO:0006644">
    <property type="term" value="P:phospholipid metabolic process"/>
    <property type="evidence" value="ECO:0007669"/>
    <property type="project" value="InterPro"/>
</dbReference>
<reference evidence="9" key="1">
    <citation type="submission" date="2019-07" db="EMBL/GenBank/DDBJ databases">
        <authorList>
            <person name="Palmer J.M."/>
        </authorList>
    </citation>
    <scope>NUCLEOTIDE SEQUENCE</scope>
    <source>
        <strain evidence="9">PC9</strain>
    </source>
</reference>
<evidence type="ECO:0000256" key="2">
    <source>
        <dbReference type="ARBA" id="ARBA00008816"/>
    </source>
</evidence>
<feature type="transmembrane region" description="Helical" evidence="7">
    <location>
        <begin position="192"/>
        <end position="213"/>
    </location>
</feature>
<keyword evidence="5 7" id="KW-0472">Membrane</keyword>
<dbReference type="CDD" id="cd03390">
    <property type="entry name" value="PAP2_containing_1_like"/>
    <property type="match status" value="1"/>
</dbReference>
<evidence type="ECO:0000313" key="10">
    <source>
        <dbReference type="Proteomes" id="UP000623687"/>
    </source>
</evidence>
<protein>
    <recommendedName>
        <fullName evidence="8">Phosphatidic acid phosphatase type 2/haloperoxidase domain-containing protein</fullName>
    </recommendedName>
</protein>
<feature type="transmembrane region" description="Helical" evidence="7">
    <location>
        <begin position="60"/>
        <end position="80"/>
    </location>
</feature>
<keyword evidence="4 7" id="KW-1133">Transmembrane helix</keyword>
<evidence type="ECO:0000256" key="6">
    <source>
        <dbReference type="SAM" id="MobiDB-lite"/>
    </source>
</evidence>
<dbReference type="Proteomes" id="UP000623687">
    <property type="component" value="Unassembled WGS sequence"/>
</dbReference>
<dbReference type="InterPro" id="IPR043216">
    <property type="entry name" value="PAP-like"/>
</dbReference>
<dbReference type="GO" id="GO:0016020">
    <property type="term" value="C:membrane"/>
    <property type="evidence" value="ECO:0007669"/>
    <property type="project" value="UniProtKB-SubCell"/>
</dbReference>
<feature type="transmembrane region" description="Helical" evidence="7">
    <location>
        <begin position="159"/>
        <end position="180"/>
    </location>
</feature>
<evidence type="ECO:0000256" key="1">
    <source>
        <dbReference type="ARBA" id="ARBA00004141"/>
    </source>
</evidence>
<feature type="transmembrane region" description="Helical" evidence="7">
    <location>
        <begin position="12"/>
        <end position="31"/>
    </location>
</feature>
<dbReference type="Pfam" id="PF01569">
    <property type="entry name" value="PAP2"/>
    <property type="match status" value="1"/>
</dbReference>
<dbReference type="InterPro" id="IPR036938">
    <property type="entry name" value="PAP2/HPO_sf"/>
</dbReference>
<evidence type="ECO:0000256" key="3">
    <source>
        <dbReference type="ARBA" id="ARBA00022692"/>
    </source>
</evidence>